<evidence type="ECO:0000313" key="3">
    <source>
        <dbReference type="Proteomes" id="UP000799423"/>
    </source>
</evidence>
<dbReference type="Proteomes" id="UP000799423">
    <property type="component" value="Unassembled WGS sequence"/>
</dbReference>
<organism evidence="2 3">
    <name type="scientific">Plenodomus tracheiphilus IPT5</name>
    <dbReference type="NCBI Taxonomy" id="1408161"/>
    <lineage>
        <taxon>Eukaryota</taxon>
        <taxon>Fungi</taxon>
        <taxon>Dikarya</taxon>
        <taxon>Ascomycota</taxon>
        <taxon>Pezizomycotina</taxon>
        <taxon>Dothideomycetes</taxon>
        <taxon>Pleosporomycetidae</taxon>
        <taxon>Pleosporales</taxon>
        <taxon>Pleosporineae</taxon>
        <taxon>Leptosphaeriaceae</taxon>
        <taxon>Plenodomus</taxon>
    </lineage>
</organism>
<feature type="region of interest" description="Disordered" evidence="1">
    <location>
        <begin position="25"/>
        <end position="59"/>
    </location>
</feature>
<dbReference type="EMBL" id="MU006407">
    <property type="protein sequence ID" value="KAF2844172.1"/>
    <property type="molecule type" value="Genomic_DNA"/>
</dbReference>
<keyword evidence="3" id="KW-1185">Reference proteome</keyword>
<reference evidence="2" key="1">
    <citation type="submission" date="2020-01" db="EMBL/GenBank/DDBJ databases">
        <authorList>
            <consortium name="DOE Joint Genome Institute"/>
            <person name="Haridas S."/>
            <person name="Albert R."/>
            <person name="Binder M."/>
            <person name="Bloem J."/>
            <person name="Labutti K."/>
            <person name="Salamov A."/>
            <person name="Andreopoulos B."/>
            <person name="Baker S.E."/>
            <person name="Barry K."/>
            <person name="Bills G."/>
            <person name="Bluhm B.H."/>
            <person name="Cannon C."/>
            <person name="Castanera R."/>
            <person name="Culley D.E."/>
            <person name="Daum C."/>
            <person name="Ezra D."/>
            <person name="Gonzalez J.B."/>
            <person name="Henrissat B."/>
            <person name="Kuo A."/>
            <person name="Liang C."/>
            <person name="Lipzen A."/>
            <person name="Lutzoni F."/>
            <person name="Magnuson J."/>
            <person name="Mondo S."/>
            <person name="Nolan M."/>
            <person name="Ohm R."/>
            <person name="Pangilinan J."/>
            <person name="Park H.-J."/>
            <person name="Ramirez L."/>
            <person name="Alfaro M."/>
            <person name="Sun H."/>
            <person name="Tritt A."/>
            <person name="Yoshinaga Y."/>
            <person name="Zwiers L.-H."/>
            <person name="Turgeon B.G."/>
            <person name="Goodwin S.B."/>
            <person name="Spatafora J.W."/>
            <person name="Crous P.W."/>
            <person name="Grigoriev I.V."/>
        </authorList>
    </citation>
    <scope>NUCLEOTIDE SEQUENCE</scope>
    <source>
        <strain evidence="2">IPT5</strain>
    </source>
</reference>
<protein>
    <submittedName>
        <fullName evidence="2">Uncharacterized protein</fullName>
    </submittedName>
</protein>
<feature type="compositionally biased region" description="Basic and acidic residues" evidence="1">
    <location>
        <begin position="25"/>
        <end position="37"/>
    </location>
</feature>
<dbReference type="AlphaFoldDB" id="A0A6A7AMH3"/>
<name>A0A6A7AMH3_9PLEO</name>
<evidence type="ECO:0000256" key="1">
    <source>
        <dbReference type="SAM" id="MobiDB-lite"/>
    </source>
</evidence>
<evidence type="ECO:0000313" key="2">
    <source>
        <dbReference type="EMBL" id="KAF2844172.1"/>
    </source>
</evidence>
<gene>
    <name evidence="2" type="ORF">T440DRAFT_484385</name>
</gene>
<accession>A0A6A7AMH3</accession>
<sequence>MGEADSITLLEKKGIPERFLRCQGEQKEAHIDQQRETEEIEEDIDSDEEDSISQSSASDDSFDADIVALRNLCFISVGTDRATFEMLMLVQLATQKWLQANGQLERWKQQFLSNVLAEFPTAAYENWAVCQALFAHAKVSDNRPSYDTLATPL</sequence>
<dbReference type="OrthoDB" id="20872at2759"/>
<proteinExistence type="predicted"/>
<feature type="compositionally biased region" description="Acidic residues" evidence="1">
    <location>
        <begin position="38"/>
        <end position="51"/>
    </location>
</feature>